<organism evidence="1">
    <name type="scientific">bioreactor metagenome</name>
    <dbReference type="NCBI Taxonomy" id="1076179"/>
    <lineage>
        <taxon>unclassified sequences</taxon>
        <taxon>metagenomes</taxon>
        <taxon>ecological metagenomes</taxon>
    </lineage>
</organism>
<comment type="caution">
    <text evidence="1">The sequence shown here is derived from an EMBL/GenBank/DDBJ whole genome shotgun (WGS) entry which is preliminary data.</text>
</comment>
<accession>A0A645BV46</accession>
<evidence type="ECO:0000313" key="1">
    <source>
        <dbReference type="EMBL" id="MPM67093.1"/>
    </source>
</evidence>
<protein>
    <submittedName>
        <fullName evidence="1">Uncharacterized protein</fullName>
    </submittedName>
</protein>
<dbReference type="PROSITE" id="PS51257">
    <property type="entry name" value="PROKAR_LIPOPROTEIN"/>
    <property type="match status" value="1"/>
</dbReference>
<proteinExistence type="predicted"/>
<gene>
    <name evidence="1" type="ORF">SDC9_114010</name>
</gene>
<reference evidence="1" key="1">
    <citation type="submission" date="2019-08" db="EMBL/GenBank/DDBJ databases">
        <authorList>
            <person name="Kucharzyk K."/>
            <person name="Murdoch R.W."/>
            <person name="Higgins S."/>
            <person name="Loffler F."/>
        </authorList>
    </citation>
    <scope>NUCLEOTIDE SEQUENCE</scope>
</reference>
<dbReference type="EMBL" id="VSSQ01021481">
    <property type="protein sequence ID" value="MPM67093.1"/>
    <property type="molecule type" value="Genomic_DNA"/>
</dbReference>
<dbReference type="AlphaFoldDB" id="A0A645BV46"/>
<sequence length="62" mass="7231">MLRVKKLLVSTLILLMILSITVGCQVKETKDYYINEKYGFTFEIPSSWQGKFKVIENDKSIE</sequence>
<name>A0A645BV46_9ZZZZ</name>